<dbReference type="EMBL" id="JACHIA010000007">
    <property type="protein sequence ID" value="MBB6071248.1"/>
    <property type="molecule type" value="Genomic_DNA"/>
</dbReference>
<feature type="domain" description="Cyanophycin synthase-like N-terminal" evidence="1">
    <location>
        <begin position="32"/>
        <end position="142"/>
    </location>
</feature>
<dbReference type="InterPro" id="IPR044019">
    <property type="entry name" value="Cyanophycin_syn_N"/>
</dbReference>
<dbReference type="EC" id="6.3.2.29" evidence="2"/>
<dbReference type="RefSeq" id="WP_170033965.1">
    <property type="nucleotide sequence ID" value="NZ_JABDTL010000001.1"/>
</dbReference>
<dbReference type="Proteomes" id="UP000582837">
    <property type="component" value="Unassembled WGS sequence"/>
</dbReference>
<dbReference type="EC" id="6.3.2.30" evidence="2"/>
<organism evidence="2 3">
    <name type="scientific">Longimicrobium terrae</name>
    <dbReference type="NCBI Taxonomy" id="1639882"/>
    <lineage>
        <taxon>Bacteria</taxon>
        <taxon>Pseudomonadati</taxon>
        <taxon>Gemmatimonadota</taxon>
        <taxon>Longimicrobiia</taxon>
        <taxon>Longimicrobiales</taxon>
        <taxon>Longimicrobiaceae</taxon>
        <taxon>Longimicrobium</taxon>
    </lineage>
</organism>
<reference evidence="2 3" key="1">
    <citation type="submission" date="2020-08" db="EMBL/GenBank/DDBJ databases">
        <title>Genomic Encyclopedia of Type Strains, Phase IV (KMG-IV): sequencing the most valuable type-strain genomes for metagenomic binning, comparative biology and taxonomic classification.</title>
        <authorList>
            <person name="Goeker M."/>
        </authorList>
    </citation>
    <scope>NUCLEOTIDE SEQUENCE [LARGE SCALE GENOMIC DNA]</scope>
    <source>
        <strain evidence="2 3">DSM 29007</strain>
    </source>
</reference>
<sequence length="351" mass="38329">MPRPDPHSEIRLTGLRSLRGANFWSRRPITRMDVAVGEYDEIHSAEVPGFTEALLKAMPGLWEHRCSIGERGGFVTRLRRGTYAPHIAEHVGLELQTMIGHDVGYGRARGGDREGEYTVVFEHLHAEVGMRAAALALETVQRAFAGELDTVDHAVAELQALAEAPDIPGLTSRVLCGITGGGDRAAVRDEMLRRGVSDAELIVDVTPSYLLNAGLPYARSEIAVILDTDLQDVPERYREEGRNEQLVSVLADGVRRDGIVIVPAPEWEVQDAARAAQCRVAVFSTRDTVPVRHTRVAIAVGMVRDGRIVIETRGEVDDAGPLRADENAGVQVAAALAVHALHELEREDTRD</sequence>
<evidence type="ECO:0000313" key="3">
    <source>
        <dbReference type="Proteomes" id="UP000582837"/>
    </source>
</evidence>
<evidence type="ECO:0000313" key="2">
    <source>
        <dbReference type="EMBL" id="MBB6071248.1"/>
    </source>
</evidence>
<proteinExistence type="predicted"/>
<dbReference type="GO" id="GO:0071160">
    <property type="term" value="F:cyanophycin synthetase activity (L-aspartate-adding)"/>
    <property type="evidence" value="ECO:0007669"/>
    <property type="project" value="UniProtKB-EC"/>
</dbReference>
<dbReference type="Pfam" id="PF18921">
    <property type="entry name" value="Cyanophycin_syn"/>
    <property type="match status" value="1"/>
</dbReference>
<name>A0A841GZV8_9BACT</name>
<gene>
    <name evidence="2" type="ORF">HNQ61_002872</name>
</gene>
<dbReference type="AlphaFoldDB" id="A0A841GZV8"/>
<dbReference type="GO" id="GO:0071161">
    <property type="term" value="F:cyanophycin synthetase activity (L-arginine-adding)"/>
    <property type="evidence" value="ECO:0007669"/>
    <property type="project" value="UniProtKB-EC"/>
</dbReference>
<evidence type="ECO:0000259" key="1">
    <source>
        <dbReference type="Pfam" id="PF18921"/>
    </source>
</evidence>
<keyword evidence="3" id="KW-1185">Reference proteome</keyword>
<comment type="caution">
    <text evidence="2">The sequence shown here is derived from an EMBL/GenBank/DDBJ whole genome shotgun (WGS) entry which is preliminary data.</text>
</comment>
<protein>
    <submittedName>
        <fullName evidence="2">Cyanophycin synthetase</fullName>
        <ecNumber evidence="2">6.3.2.29</ecNumber>
        <ecNumber evidence="2">6.3.2.30</ecNumber>
    </submittedName>
</protein>
<accession>A0A841GZV8</accession>
<keyword evidence="2" id="KW-0436">Ligase</keyword>